<name>A0A8D8C1A0_CULPI</name>
<feature type="compositionally biased region" description="Basic and acidic residues" evidence="1">
    <location>
        <begin position="10"/>
        <end position="31"/>
    </location>
</feature>
<dbReference type="AlphaFoldDB" id="A0A8D8C1A0"/>
<evidence type="ECO:0000256" key="1">
    <source>
        <dbReference type="SAM" id="MobiDB-lite"/>
    </source>
</evidence>
<sequence>MPEAPGYGEKTAEIARVDHKAVGEESEDRLRGGNRPNPDGPGHAKIPRCSHDQTAAAQADRRFDRVLSANPAQQLSGVLASVRTPAQAAGPCQVWLSGGVEAVLLPEHVGPLEGGGNVAVVFPLLPRQRCSVRV</sequence>
<organism evidence="2">
    <name type="scientific">Culex pipiens</name>
    <name type="common">House mosquito</name>
    <dbReference type="NCBI Taxonomy" id="7175"/>
    <lineage>
        <taxon>Eukaryota</taxon>
        <taxon>Metazoa</taxon>
        <taxon>Ecdysozoa</taxon>
        <taxon>Arthropoda</taxon>
        <taxon>Hexapoda</taxon>
        <taxon>Insecta</taxon>
        <taxon>Pterygota</taxon>
        <taxon>Neoptera</taxon>
        <taxon>Endopterygota</taxon>
        <taxon>Diptera</taxon>
        <taxon>Nematocera</taxon>
        <taxon>Culicoidea</taxon>
        <taxon>Culicidae</taxon>
        <taxon>Culicinae</taxon>
        <taxon>Culicini</taxon>
        <taxon>Culex</taxon>
        <taxon>Culex</taxon>
    </lineage>
</organism>
<proteinExistence type="predicted"/>
<dbReference type="EMBL" id="HBUE01353338">
    <property type="protein sequence ID" value="CAG6604480.1"/>
    <property type="molecule type" value="Transcribed_RNA"/>
</dbReference>
<protein>
    <submittedName>
        <fullName evidence="2">(northern house mosquito) hypothetical protein</fullName>
    </submittedName>
</protein>
<dbReference type="EMBL" id="HBUE01096986">
    <property type="protein sequence ID" value="CAG6483535.1"/>
    <property type="molecule type" value="Transcribed_RNA"/>
</dbReference>
<dbReference type="EMBL" id="HBUE01246216">
    <property type="protein sequence ID" value="CAG6552174.1"/>
    <property type="molecule type" value="Transcribed_RNA"/>
</dbReference>
<feature type="region of interest" description="Disordered" evidence="1">
    <location>
        <begin position="1"/>
        <end position="58"/>
    </location>
</feature>
<reference evidence="2" key="1">
    <citation type="submission" date="2021-05" db="EMBL/GenBank/DDBJ databases">
        <authorList>
            <person name="Alioto T."/>
            <person name="Alioto T."/>
            <person name="Gomez Garrido J."/>
        </authorList>
    </citation>
    <scope>NUCLEOTIDE SEQUENCE</scope>
</reference>
<evidence type="ECO:0000313" key="2">
    <source>
        <dbReference type="EMBL" id="CAG6483535.1"/>
    </source>
</evidence>
<accession>A0A8D8C1A0</accession>